<name>A0A1D2JA12_PARBR</name>
<organism evidence="2 3">
    <name type="scientific">Paracoccidioides brasiliensis</name>
    <dbReference type="NCBI Taxonomy" id="121759"/>
    <lineage>
        <taxon>Eukaryota</taxon>
        <taxon>Fungi</taxon>
        <taxon>Dikarya</taxon>
        <taxon>Ascomycota</taxon>
        <taxon>Pezizomycotina</taxon>
        <taxon>Eurotiomycetes</taxon>
        <taxon>Eurotiomycetidae</taxon>
        <taxon>Onygenales</taxon>
        <taxon>Ajellomycetaceae</taxon>
        <taxon>Paracoccidioides</taxon>
    </lineage>
</organism>
<evidence type="ECO:0000313" key="3">
    <source>
        <dbReference type="Proteomes" id="UP000242814"/>
    </source>
</evidence>
<dbReference type="EMBL" id="LZYO01000261">
    <property type="protein sequence ID" value="ODH21539.1"/>
    <property type="molecule type" value="Genomic_DNA"/>
</dbReference>
<evidence type="ECO:0000313" key="2">
    <source>
        <dbReference type="EMBL" id="ODH21539.1"/>
    </source>
</evidence>
<protein>
    <submittedName>
        <fullName evidence="2">Uncharacterized protein</fullName>
    </submittedName>
</protein>
<feature type="compositionally biased region" description="Low complexity" evidence="1">
    <location>
        <begin position="19"/>
        <end position="41"/>
    </location>
</feature>
<gene>
    <name evidence="2" type="ORF">ACO22_05660</name>
</gene>
<evidence type="ECO:0000256" key="1">
    <source>
        <dbReference type="SAM" id="MobiDB-lite"/>
    </source>
</evidence>
<feature type="non-terminal residue" evidence="2">
    <location>
        <position position="144"/>
    </location>
</feature>
<accession>A0A1D2JA12</accession>
<sequence length="144" mass="15303">MPPKSTNARGRPAASSRRTAGPTDSSSATPTSGPSNTTTNPNNPPISPSLSEPRSRNAPSASATPTIRGGVQRLQSLKKRAPTGSLVPLNPDGTAPKPTLRYQPRAVARKGKAEREALERQEAERMQEKVREVAAMRSAEARAR</sequence>
<proteinExistence type="predicted"/>
<reference evidence="2 3" key="1">
    <citation type="submission" date="2016-06" db="EMBL/GenBank/DDBJ databases">
        <authorList>
            <person name="Kjaerup R.B."/>
            <person name="Dalgaard T.S."/>
            <person name="Juul-Madsen H.R."/>
        </authorList>
    </citation>
    <scope>NUCLEOTIDE SEQUENCE [LARGE SCALE GENOMIC DNA]</scope>
    <source>
        <strain evidence="2 3">Pb300</strain>
    </source>
</reference>
<dbReference type="VEuPathDB" id="FungiDB:PADG_01104"/>
<dbReference type="VEuPathDB" id="FungiDB:PABG_02663"/>
<comment type="caution">
    <text evidence="2">The sequence shown here is derived from an EMBL/GenBank/DDBJ whole genome shotgun (WGS) entry which is preliminary data.</text>
</comment>
<dbReference type="Proteomes" id="UP000242814">
    <property type="component" value="Unassembled WGS sequence"/>
</dbReference>
<dbReference type="AlphaFoldDB" id="A0A1D2JA12"/>
<feature type="region of interest" description="Disordered" evidence="1">
    <location>
        <begin position="1"/>
        <end position="100"/>
    </location>
</feature>